<dbReference type="EMBL" id="KZ819340">
    <property type="protein sequence ID" value="PWN17826.1"/>
    <property type="molecule type" value="Genomic_DNA"/>
</dbReference>
<gene>
    <name evidence="1" type="ORF">BCV69DRAFT_123104</name>
</gene>
<sequence length="177" mass="20022">MHHAGRPSCSPRFTEPRRLHPCLALLSRHPHGSPVEACYRRRDHPFALSSMLLRRCQVQYSGRTGAPSTIERIGEARGWMVDVRNGMLSSCFHPALRSALLPHASHRDCRERMTSLVPWLLLPDEAMRSLWPAHDTVLPQQGNVSKSANTLSLIRMALHYQESPFGTVIGSSKRKER</sequence>
<name>A0A316TWH1_9BASI</name>
<dbReference type="AlphaFoldDB" id="A0A316TWH1"/>
<evidence type="ECO:0000313" key="1">
    <source>
        <dbReference type="EMBL" id="PWN17826.1"/>
    </source>
</evidence>
<keyword evidence="2" id="KW-1185">Reference proteome</keyword>
<dbReference type="Proteomes" id="UP000245942">
    <property type="component" value="Unassembled WGS sequence"/>
</dbReference>
<accession>A0A316TWH1</accession>
<reference evidence="1 2" key="1">
    <citation type="journal article" date="2018" name="Mol. Biol. Evol.">
        <title>Broad Genomic Sampling Reveals a Smut Pathogenic Ancestry of the Fungal Clade Ustilaginomycotina.</title>
        <authorList>
            <person name="Kijpornyongpan T."/>
            <person name="Mondo S.J."/>
            <person name="Barry K."/>
            <person name="Sandor L."/>
            <person name="Lee J."/>
            <person name="Lipzen A."/>
            <person name="Pangilinan J."/>
            <person name="LaButti K."/>
            <person name="Hainaut M."/>
            <person name="Henrissat B."/>
            <person name="Grigoriev I.V."/>
            <person name="Spatafora J.W."/>
            <person name="Aime M.C."/>
        </authorList>
    </citation>
    <scope>NUCLEOTIDE SEQUENCE [LARGE SCALE GENOMIC DNA]</scope>
    <source>
        <strain evidence="1 2">MCA 4718</strain>
    </source>
</reference>
<dbReference type="RefSeq" id="XP_025344986.1">
    <property type="nucleotide sequence ID" value="XM_025489166.1"/>
</dbReference>
<protein>
    <submittedName>
        <fullName evidence="1">Uncharacterized protein</fullName>
    </submittedName>
</protein>
<dbReference type="GeneID" id="37010900"/>
<evidence type="ECO:0000313" key="2">
    <source>
        <dbReference type="Proteomes" id="UP000245942"/>
    </source>
</evidence>
<organism evidence="1 2">
    <name type="scientific">Pseudomicrostroma glucosiphilum</name>
    <dbReference type="NCBI Taxonomy" id="1684307"/>
    <lineage>
        <taxon>Eukaryota</taxon>
        <taxon>Fungi</taxon>
        <taxon>Dikarya</taxon>
        <taxon>Basidiomycota</taxon>
        <taxon>Ustilaginomycotina</taxon>
        <taxon>Exobasidiomycetes</taxon>
        <taxon>Microstromatales</taxon>
        <taxon>Microstromatales incertae sedis</taxon>
        <taxon>Pseudomicrostroma</taxon>
    </lineage>
</organism>
<proteinExistence type="predicted"/>